<dbReference type="AlphaFoldDB" id="A0A699R2Y9"/>
<feature type="non-terminal residue" evidence="2">
    <location>
        <position position="1"/>
    </location>
</feature>
<organism evidence="2">
    <name type="scientific">Tanacetum cinerariifolium</name>
    <name type="common">Dalmatian daisy</name>
    <name type="synonym">Chrysanthemum cinerariifolium</name>
    <dbReference type="NCBI Taxonomy" id="118510"/>
    <lineage>
        <taxon>Eukaryota</taxon>
        <taxon>Viridiplantae</taxon>
        <taxon>Streptophyta</taxon>
        <taxon>Embryophyta</taxon>
        <taxon>Tracheophyta</taxon>
        <taxon>Spermatophyta</taxon>
        <taxon>Magnoliopsida</taxon>
        <taxon>eudicotyledons</taxon>
        <taxon>Gunneridae</taxon>
        <taxon>Pentapetalae</taxon>
        <taxon>asterids</taxon>
        <taxon>campanulids</taxon>
        <taxon>Asterales</taxon>
        <taxon>Asteraceae</taxon>
        <taxon>Asteroideae</taxon>
        <taxon>Anthemideae</taxon>
        <taxon>Anthemidinae</taxon>
        <taxon>Tanacetum</taxon>
    </lineage>
</organism>
<proteinExistence type="predicted"/>
<sequence length="82" mass="9447">MFSPSTVTYTSVYIISKPWRLRMKRTRKEDPADYLVDRGNNDDDESSNDDDDDDDVEKDEEEEHLASADPSDVYTDDLVPLS</sequence>
<accession>A0A699R2Y9</accession>
<evidence type="ECO:0000256" key="1">
    <source>
        <dbReference type="SAM" id="MobiDB-lite"/>
    </source>
</evidence>
<feature type="compositionally biased region" description="Acidic residues" evidence="1">
    <location>
        <begin position="42"/>
        <end position="63"/>
    </location>
</feature>
<dbReference type="EMBL" id="BKCJ011072141">
    <property type="protein sequence ID" value="GFC79808.1"/>
    <property type="molecule type" value="Genomic_DNA"/>
</dbReference>
<gene>
    <name evidence="2" type="ORF">Tci_851778</name>
</gene>
<evidence type="ECO:0000313" key="2">
    <source>
        <dbReference type="EMBL" id="GFC79808.1"/>
    </source>
</evidence>
<reference evidence="2" key="1">
    <citation type="journal article" date="2019" name="Sci. Rep.">
        <title>Draft genome of Tanacetum cinerariifolium, the natural source of mosquito coil.</title>
        <authorList>
            <person name="Yamashiro T."/>
            <person name="Shiraishi A."/>
            <person name="Satake H."/>
            <person name="Nakayama K."/>
        </authorList>
    </citation>
    <scope>NUCLEOTIDE SEQUENCE</scope>
</reference>
<feature type="compositionally biased region" description="Basic and acidic residues" evidence="1">
    <location>
        <begin position="30"/>
        <end position="41"/>
    </location>
</feature>
<comment type="caution">
    <text evidence="2">The sequence shown here is derived from an EMBL/GenBank/DDBJ whole genome shotgun (WGS) entry which is preliminary data.</text>
</comment>
<protein>
    <submittedName>
        <fullName evidence="2">Uncharacterized protein</fullName>
    </submittedName>
</protein>
<name>A0A699R2Y9_TANCI</name>
<feature type="region of interest" description="Disordered" evidence="1">
    <location>
        <begin position="30"/>
        <end position="82"/>
    </location>
</feature>